<feature type="domain" description="NAD glycohydrolase translocation F5/8 type C" evidence="1">
    <location>
        <begin position="161"/>
        <end position="285"/>
    </location>
</feature>
<dbReference type="Pfam" id="PF25302">
    <property type="entry name" value="NADase_transloc"/>
    <property type="match status" value="1"/>
</dbReference>
<reference evidence="2" key="1">
    <citation type="submission" date="2022-02" db="EMBL/GenBank/DDBJ databases">
        <title>The genetically variable rfb locus in Leptospira is a mobile cassette and a molecular signature of serovar identity.</title>
        <authorList>
            <person name="Nieves C."/>
            <person name="Vincent A.T."/>
            <person name="Zarantonelli L."/>
            <person name="Picardeau M."/>
            <person name="Veyrier F.J."/>
            <person name="Buschiazzo A."/>
        </authorList>
    </citation>
    <scope>NUCLEOTIDE SEQUENCE</scope>
    <source>
        <strain evidence="2">IP1512017</strain>
    </source>
</reference>
<organism evidence="2 3">
    <name type="scientific">Leptospira noguchii</name>
    <dbReference type="NCBI Taxonomy" id="28182"/>
    <lineage>
        <taxon>Bacteria</taxon>
        <taxon>Pseudomonadati</taxon>
        <taxon>Spirochaetota</taxon>
        <taxon>Spirochaetia</taxon>
        <taxon>Leptospirales</taxon>
        <taxon>Leptospiraceae</taxon>
        <taxon>Leptospira</taxon>
    </lineage>
</organism>
<dbReference type="RefSeq" id="WP_243815892.1">
    <property type="nucleotide sequence ID" value="NZ_CP091957.1"/>
</dbReference>
<evidence type="ECO:0000313" key="3">
    <source>
        <dbReference type="Proteomes" id="UP000829829"/>
    </source>
</evidence>
<protein>
    <recommendedName>
        <fullName evidence="1">NAD glycohydrolase translocation F5/8 type C domain-containing protein</fullName>
    </recommendedName>
</protein>
<evidence type="ECO:0000313" key="2">
    <source>
        <dbReference type="EMBL" id="UOG57861.1"/>
    </source>
</evidence>
<gene>
    <name evidence="2" type="ORF">MAL03_07005</name>
</gene>
<dbReference type="InterPro" id="IPR057561">
    <property type="entry name" value="NADase_transloc"/>
</dbReference>
<accession>A0AAE9GDI8</accession>
<dbReference type="EMBL" id="CP091957">
    <property type="protein sequence ID" value="UOG57861.1"/>
    <property type="molecule type" value="Genomic_DNA"/>
</dbReference>
<dbReference type="NCBIfam" id="NF047619">
    <property type="entry name" value="NADase_discoid"/>
    <property type="match status" value="1"/>
</dbReference>
<dbReference type="Gene3D" id="2.60.120.260">
    <property type="entry name" value="Galactose-binding domain-like"/>
    <property type="match status" value="1"/>
</dbReference>
<evidence type="ECO:0000259" key="1">
    <source>
        <dbReference type="Pfam" id="PF25302"/>
    </source>
</evidence>
<proteinExistence type="predicted"/>
<dbReference type="AlphaFoldDB" id="A0AAE9GDI8"/>
<sequence length="484" mass="55361">MIHKIRFLFLISILTLILQNCKKELSVSMATSTSLSDKLVFAALDGENWKPEDGAEFVKLHFYPDEGFQLKKVEIDSCKSEFNDAVTVYINFDEMSAAADLSVKKATVNFEKAVFARSVTINFRKNKELCIGEVRFYDEKDKQISLKLPKIVEGSVIASETASPVQSYDAMNLFDSRYEYAWASDKKGKGVTLDFKFKETQKFNKIKIWNGYQRSDQHCYSNGRLKSATLTGEDGYSQKIQLQDILGPQEIILEKPYKGNSLRLTVDDIYAGKMYKGLVLSEIRFGKDKDWVLIDPIKRSQSIAQSNHLQFTSSNLNEILNRGLRGIEISNYPAEMQNTEVISSSENLDEQGNVRTDSTWSFRMRSDGSFFMEGNTSDQSGELRKTSKFYAIGNYEVKKSSADSLELRVFGYMRKYSSTFMEKYSDMDCNGCGRDCNMGNQDPDKKEIIFQDFITIKKWNGNVYIQNTSSSRKLDFQILEMNLE</sequence>
<name>A0AAE9GDI8_9LEPT</name>
<dbReference type="Proteomes" id="UP000829829">
    <property type="component" value="Chromosome 1"/>
</dbReference>